<name>A0AAN9TIH5_9HEMI</name>
<organism evidence="2 3">
    <name type="scientific">Parthenolecanium corni</name>
    <dbReference type="NCBI Taxonomy" id="536013"/>
    <lineage>
        <taxon>Eukaryota</taxon>
        <taxon>Metazoa</taxon>
        <taxon>Ecdysozoa</taxon>
        <taxon>Arthropoda</taxon>
        <taxon>Hexapoda</taxon>
        <taxon>Insecta</taxon>
        <taxon>Pterygota</taxon>
        <taxon>Neoptera</taxon>
        <taxon>Paraneoptera</taxon>
        <taxon>Hemiptera</taxon>
        <taxon>Sternorrhyncha</taxon>
        <taxon>Coccoidea</taxon>
        <taxon>Coccidae</taxon>
        <taxon>Parthenolecanium</taxon>
    </lineage>
</organism>
<feature type="region of interest" description="Disordered" evidence="1">
    <location>
        <begin position="1"/>
        <end position="20"/>
    </location>
</feature>
<dbReference type="EMBL" id="JBBCAQ010000018">
    <property type="protein sequence ID" value="KAK7595285.1"/>
    <property type="molecule type" value="Genomic_DNA"/>
</dbReference>
<sequence>MKKRRKADGTDLSDKLLPVPPSCSLQVQKSAHDSAKMRFSPFFSSSPPLRLSASLLLRKLHNFFYPDDSSFYFSSA</sequence>
<gene>
    <name evidence="2" type="ORF">V9T40_013110</name>
</gene>
<protein>
    <submittedName>
        <fullName evidence="2">Uncharacterized protein</fullName>
    </submittedName>
</protein>
<dbReference type="AlphaFoldDB" id="A0AAN9TIH5"/>
<accession>A0AAN9TIH5</accession>
<proteinExistence type="predicted"/>
<reference evidence="2 3" key="1">
    <citation type="submission" date="2024-03" db="EMBL/GenBank/DDBJ databases">
        <title>Adaptation during the transition from Ophiocordyceps entomopathogen to insect associate is accompanied by gene loss and intensified selection.</title>
        <authorList>
            <person name="Ward C.M."/>
            <person name="Onetto C.A."/>
            <person name="Borneman A.R."/>
        </authorList>
    </citation>
    <scope>NUCLEOTIDE SEQUENCE [LARGE SCALE GENOMIC DNA]</scope>
    <source>
        <strain evidence="2">AWRI1</strain>
        <tissue evidence="2">Single Adult Female</tissue>
    </source>
</reference>
<evidence type="ECO:0000313" key="3">
    <source>
        <dbReference type="Proteomes" id="UP001367676"/>
    </source>
</evidence>
<evidence type="ECO:0000313" key="2">
    <source>
        <dbReference type="EMBL" id="KAK7595285.1"/>
    </source>
</evidence>
<dbReference type="Proteomes" id="UP001367676">
    <property type="component" value="Unassembled WGS sequence"/>
</dbReference>
<comment type="caution">
    <text evidence="2">The sequence shown here is derived from an EMBL/GenBank/DDBJ whole genome shotgun (WGS) entry which is preliminary data.</text>
</comment>
<evidence type="ECO:0000256" key="1">
    <source>
        <dbReference type="SAM" id="MobiDB-lite"/>
    </source>
</evidence>
<keyword evidence="3" id="KW-1185">Reference proteome</keyword>